<reference evidence="1 2" key="1">
    <citation type="submission" date="2020-08" db="EMBL/GenBank/DDBJ databases">
        <title>Exploring microbial biodiversity for novel pathways involved in the catabolism of aromatic compounds derived from lignin.</title>
        <authorList>
            <person name="Elkins J."/>
        </authorList>
    </citation>
    <scope>NUCLEOTIDE SEQUENCE [LARGE SCALE GENOMIC DNA]</scope>
    <source>
        <strain evidence="1 2">B1D3A</strain>
    </source>
</reference>
<evidence type="ECO:0000313" key="1">
    <source>
        <dbReference type="EMBL" id="MBB5985488.1"/>
    </source>
</evidence>
<comment type="caution">
    <text evidence="1">The sequence shown here is derived from an EMBL/GenBank/DDBJ whole genome shotgun (WGS) entry which is preliminary data.</text>
</comment>
<sequence length="358" mass="39977">MIGIARAGATRDPAWGDATLDAAATDPLLQRFIIYLHTRRPLGPREIDRFIVALERGASPEHLSALMFGGVTAAIPAEDLSRLLRRLIAHPDGVAAASQILQMRFFGDKQKERDYAPELVEVARLILIDPRSYDTQRRRSDRELSQLAKIVLRTEQGAATAVAIARHLRGLKRVEAMDEFDDLGRALLDAFPRIVLDELVLGTTVRARRRGLLDLLLGGVLGDRDGSGEDKRPSIDVDLIRSWVAEDPQTRATRLAELIPYTSSLDAGGLAWSDAARALIDLAPDPLPILAAFEDRFFSGVSSGPFSGRYVRRLPMVASLKDHFDPRVRHWAREAEVRLHRSIEHWDTFDREDGSRFE</sequence>
<dbReference type="RefSeq" id="WP_184151966.1">
    <property type="nucleotide sequence ID" value="NZ_JACHKA010000001.1"/>
</dbReference>
<keyword evidence="2" id="KW-1185">Reference proteome</keyword>
<dbReference type="Proteomes" id="UP001138540">
    <property type="component" value="Unassembled WGS sequence"/>
</dbReference>
<evidence type="ECO:0000313" key="2">
    <source>
        <dbReference type="Proteomes" id="UP001138540"/>
    </source>
</evidence>
<proteinExistence type="predicted"/>
<name>A0ABR6NDX7_9SPHN</name>
<gene>
    <name evidence="1" type="ORF">HNP60_001462</name>
</gene>
<protein>
    <submittedName>
        <fullName evidence="1">Uncharacterized protein</fullName>
    </submittedName>
</protein>
<accession>A0ABR6NDX7</accession>
<dbReference type="EMBL" id="JACHKA010000001">
    <property type="protein sequence ID" value="MBB5985488.1"/>
    <property type="molecule type" value="Genomic_DNA"/>
</dbReference>
<organism evidence="1 2">
    <name type="scientific">Sphingobium lignivorans</name>
    <dbReference type="NCBI Taxonomy" id="2735886"/>
    <lineage>
        <taxon>Bacteria</taxon>
        <taxon>Pseudomonadati</taxon>
        <taxon>Pseudomonadota</taxon>
        <taxon>Alphaproteobacteria</taxon>
        <taxon>Sphingomonadales</taxon>
        <taxon>Sphingomonadaceae</taxon>
        <taxon>Sphingobium</taxon>
    </lineage>
</organism>